<name>A0AC54Z624_ORYAF</name>
<protein>
    <submittedName>
        <fullName evidence="2">Delta-like protein 4</fullName>
    </submittedName>
</protein>
<keyword evidence="1" id="KW-1185">Reference proteome</keyword>
<evidence type="ECO:0000313" key="1">
    <source>
        <dbReference type="Proteomes" id="UP000694850"/>
    </source>
</evidence>
<evidence type="ECO:0000313" key="2">
    <source>
        <dbReference type="RefSeq" id="XP_042636825.1"/>
    </source>
</evidence>
<proteinExistence type="predicted"/>
<reference evidence="2" key="1">
    <citation type="submission" date="2025-08" db="UniProtKB">
        <authorList>
            <consortium name="RefSeq"/>
        </authorList>
    </citation>
    <scope>IDENTIFICATION</scope>
</reference>
<sequence>MAAATWSASGWALLLLVALWQQLAAGSGIFQLQLQEFANEQGVLASGRSCEPRCRTFFRVCLKHFQAVVSPGPCTFGSVSTPVLGTNSFAVGDDSSGGGRNPLQLPFNFTWPGTFSLIIEAWHAPGDDLRPEALPADALISKITIQGSLTVGENWLLDEQTSPLTRLRYSYRVICSDNYYGDSCSRLCKKRNDHFGHYVCQPDGSLSCLPGWTGKYCDQPICLSGCHEQNGYCSKPAECLCRPGWQGRLCDECIPHNGCRHGTCSSPWQCTCDEGWGGLFCDQDLNYCTHHSPCKNGATCSNSGQRSYTCTCRPGYTGVDCELKLSECDSNPCRNGGSCKDQEDGYLCLCPPGYYGSHCEHNTLSCTDSPCFNGGSCRERNQGASYACECPPNFTGSNCEKKVDRCTSNPCANGGQCLTRGPNRLCHCRPGFTGAYCELPISNCARSPCAHGGTCHDLENGLVCTCPPGFSGRRCEVRTPSDACASGPCFNGATCYSGLSPDNFICNCPYGFLGSRCEIPVDVPPSFPWVAVSLGVGLVVVLVLLGMVAVAARQLRLRRPDDDSREAMNNLSDFQKDNLIPATQLKNTNQKKELEVDCGLDKSNCGKQQNHTLDYNLAPGLLGRGTMPGKYTHSDKSLGEKAPLRLHSEKPECRISAICSPRDSMYQSVCLISEERNECVIATEVKDSRIPAGLVATEGVKQEPWWDEPGRFPRAAAPDLASRARGTAPLLGRIPVSLKSRAAEEAGAICLLRVRPPPAAAAGRPGGPGLPAPAPIVTARLPVCGLPTPAHFPGREADEGREFLDDSYPARLRLLHPESRPPPGSPRLAAAAGRRLLARARGRDNLGVRCPPLDGAAQPSRVLTNGGLRPHRGSRRRALQDEPGERGAALGKPDF</sequence>
<dbReference type="Proteomes" id="UP000694850">
    <property type="component" value="Unplaced"/>
</dbReference>
<dbReference type="RefSeq" id="XP_042636825.1">
    <property type="nucleotide sequence ID" value="XM_042780891.1"/>
</dbReference>
<gene>
    <name evidence="2" type="primary">DLL4</name>
</gene>
<accession>A0AC54Z624</accession>
<organism evidence="1 2">
    <name type="scientific">Orycteropus afer afer</name>
    <dbReference type="NCBI Taxonomy" id="1230840"/>
    <lineage>
        <taxon>Eukaryota</taxon>
        <taxon>Metazoa</taxon>
        <taxon>Chordata</taxon>
        <taxon>Craniata</taxon>
        <taxon>Vertebrata</taxon>
        <taxon>Euteleostomi</taxon>
        <taxon>Mammalia</taxon>
        <taxon>Eutheria</taxon>
        <taxon>Afrotheria</taxon>
        <taxon>Tubulidentata</taxon>
        <taxon>Orycteropodidae</taxon>
        <taxon>Orycteropus</taxon>
    </lineage>
</organism>